<evidence type="ECO:0000256" key="5">
    <source>
        <dbReference type="ARBA" id="ARBA00038359"/>
    </source>
</evidence>
<dbReference type="Proteomes" id="UP000283383">
    <property type="component" value="Unassembled WGS sequence"/>
</dbReference>
<feature type="transmembrane region" description="Helical" evidence="6">
    <location>
        <begin position="321"/>
        <end position="339"/>
    </location>
</feature>
<proteinExistence type="inferred from homology"/>
<comment type="subcellular location">
    <subcellularLocation>
        <location evidence="1">Membrane</location>
        <topology evidence="1">Multi-pass membrane protein</topology>
    </subcellularLocation>
</comment>
<feature type="chain" id="PRO_5019038546" description="Rhodopsin domain-containing protein" evidence="7">
    <location>
        <begin position="22"/>
        <end position="381"/>
    </location>
</feature>
<dbReference type="InterPro" id="IPR049326">
    <property type="entry name" value="Rhodopsin_dom_fungi"/>
</dbReference>
<evidence type="ECO:0000256" key="4">
    <source>
        <dbReference type="ARBA" id="ARBA00023136"/>
    </source>
</evidence>
<dbReference type="PANTHER" id="PTHR33048:SF110">
    <property type="entry name" value="UBID FAMILY DECARBOXYLASE"/>
    <property type="match status" value="1"/>
</dbReference>
<evidence type="ECO:0000256" key="3">
    <source>
        <dbReference type="ARBA" id="ARBA00022989"/>
    </source>
</evidence>
<comment type="similarity">
    <text evidence="5">Belongs to the SAT4 family.</text>
</comment>
<accession>A0A420I9A9</accession>
<dbReference type="InterPro" id="IPR052337">
    <property type="entry name" value="SAT4-like"/>
</dbReference>
<keyword evidence="10" id="KW-1185">Reference proteome</keyword>
<name>A0A420I9A9_9PEZI</name>
<keyword evidence="7" id="KW-0732">Signal</keyword>
<feature type="domain" description="Rhodopsin" evidence="8">
    <location>
        <begin position="72"/>
        <end position="336"/>
    </location>
</feature>
<feature type="transmembrane region" description="Helical" evidence="6">
    <location>
        <begin position="198"/>
        <end position="222"/>
    </location>
</feature>
<feature type="transmembrane region" description="Helical" evidence="6">
    <location>
        <begin position="279"/>
        <end position="301"/>
    </location>
</feature>
<keyword evidence="4 6" id="KW-0472">Membrane</keyword>
<dbReference type="GO" id="GO:0016020">
    <property type="term" value="C:membrane"/>
    <property type="evidence" value="ECO:0007669"/>
    <property type="project" value="UniProtKB-SubCell"/>
</dbReference>
<dbReference type="EMBL" id="MCBQ01010762">
    <property type="protein sequence ID" value="RKF71146.1"/>
    <property type="molecule type" value="Genomic_DNA"/>
</dbReference>
<dbReference type="STRING" id="62708.A0A420I9A9"/>
<keyword evidence="2 6" id="KW-0812">Transmembrane</keyword>
<evidence type="ECO:0000259" key="8">
    <source>
        <dbReference type="Pfam" id="PF20684"/>
    </source>
</evidence>
<feature type="transmembrane region" description="Helical" evidence="6">
    <location>
        <begin position="169"/>
        <end position="186"/>
    </location>
</feature>
<feature type="signal peptide" evidence="7">
    <location>
        <begin position="1"/>
        <end position="21"/>
    </location>
</feature>
<evidence type="ECO:0000256" key="2">
    <source>
        <dbReference type="ARBA" id="ARBA00022692"/>
    </source>
</evidence>
<sequence>MTKSSILMSFLMVWASTVISAHHTPTSSSPSLTSFDENTVNIAKRGIVSPTNEELLRDSLGFATIPVISLVLRSINKIFVTKAVHVEDLCMLIAMVKCANVSLFVNSLLFMELICPQSFYIALLILINVSAHYATNLYPVEETSRIFADPKEVADRIFGSKIVVGLEQSMMAVTWLVKLCIWFFLKRNLIANVRNYKIALYALLIYITLGFFIVEIAYYVILCQPFSQYWAMPVQNSECTTYHKYSVIQMVLNISSDLFLFFLPTWIVLRSKMLPRQRIICLVPFSLALITIIFAILNKYYNFASPTTTTYQLWYVRESSMAIGVANLICSWQLFKTVFHMASLPSFKPGYDGPVSPLPLNSHLTTIENRGAHYSTDTDFE</sequence>
<comment type="caution">
    <text evidence="9">The sequence shown here is derived from an EMBL/GenBank/DDBJ whole genome shotgun (WGS) entry which is preliminary data.</text>
</comment>
<reference evidence="9 10" key="1">
    <citation type="journal article" date="2018" name="BMC Genomics">
        <title>Comparative genome analyses reveal sequence features reflecting distinct modes of host-adaptation between dicot and monocot powdery mildew.</title>
        <authorList>
            <person name="Wu Y."/>
            <person name="Ma X."/>
            <person name="Pan Z."/>
            <person name="Kale S.D."/>
            <person name="Song Y."/>
            <person name="King H."/>
            <person name="Zhang Q."/>
            <person name="Presley C."/>
            <person name="Deng X."/>
            <person name="Wei C.I."/>
            <person name="Xiao S."/>
        </authorList>
    </citation>
    <scope>NUCLEOTIDE SEQUENCE [LARGE SCALE GENOMIC DNA]</scope>
    <source>
        <strain evidence="9">UMSG3</strain>
    </source>
</reference>
<protein>
    <recommendedName>
        <fullName evidence="8">Rhodopsin domain-containing protein</fullName>
    </recommendedName>
</protein>
<evidence type="ECO:0000313" key="9">
    <source>
        <dbReference type="EMBL" id="RKF71146.1"/>
    </source>
</evidence>
<keyword evidence="3 6" id="KW-1133">Transmembrane helix</keyword>
<gene>
    <name evidence="9" type="ORF">GcM3_107019</name>
</gene>
<feature type="transmembrane region" description="Helical" evidence="6">
    <location>
        <begin position="242"/>
        <end position="267"/>
    </location>
</feature>
<evidence type="ECO:0000256" key="6">
    <source>
        <dbReference type="SAM" id="Phobius"/>
    </source>
</evidence>
<dbReference type="PANTHER" id="PTHR33048">
    <property type="entry name" value="PTH11-LIKE INTEGRAL MEMBRANE PROTEIN (AFU_ORTHOLOGUE AFUA_5G11245)"/>
    <property type="match status" value="1"/>
</dbReference>
<organism evidence="9 10">
    <name type="scientific">Golovinomyces cichoracearum</name>
    <dbReference type="NCBI Taxonomy" id="62708"/>
    <lineage>
        <taxon>Eukaryota</taxon>
        <taxon>Fungi</taxon>
        <taxon>Dikarya</taxon>
        <taxon>Ascomycota</taxon>
        <taxon>Pezizomycotina</taxon>
        <taxon>Leotiomycetes</taxon>
        <taxon>Erysiphales</taxon>
        <taxon>Erysiphaceae</taxon>
        <taxon>Golovinomyces</taxon>
    </lineage>
</organism>
<evidence type="ECO:0000256" key="1">
    <source>
        <dbReference type="ARBA" id="ARBA00004141"/>
    </source>
</evidence>
<evidence type="ECO:0000256" key="7">
    <source>
        <dbReference type="SAM" id="SignalP"/>
    </source>
</evidence>
<evidence type="ECO:0000313" key="10">
    <source>
        <dbReference type="Proteomes" id="UP000283383"/>
    </source>
</evidence>
<dbReference type="AlphaFoldDB" id="A0A420I9A9"/>
<dbReference type="Pfam" id="PF20684">
    <property type="entry name" value="Fung_rhodopsin"/>
    <property type="match status" value="1"/>
</dbReference>